<accession>A0A4R4EDB6</accession>
<dbReference type="GO" id="GO:0016020">
    <property type="term" value="C:membrane"/>
    <property type="evidence" value="ECO:0007669"/>
    <property type="project" value="TreeGrafter"/>
</dbReference>
<dbReference type="EMBL" id="SKFG01000015">
    <property type="protein sequence ID" value="TCZ75965.1"/>
    <property type="molecule type" value="Genomic_DNA"/>
</dbReference>
<organism evidence="2 3">
    <name type="scientific">Paenibacillus albiflavus</name>
    <dbReference type="NCBI Taxonomy" id="2545760"/>
    <lineage>
        <taxon>Bacteria</taxon>
        <taxon>Bacillati</taxon>
        <taxon>Bacillota</taxon>
        <taxon>Bacilli</taxon>
        <taxon>Bacillales</taxon>
        <taxon>Paenibacillaceae</taxon>
        <taxon>Paenibacillus</taxon>
    </lineage>
</organism>
<feature type="domain" description="AB hydrolase-1" evidence="1">
    <location>
        <begin position="87"/>
        <end position="332"/>
    </location>
</feature>
<dbReference type="InterPro" id="IPR050266">
    <property type="entry name" value="AB_hydrolase_sf"/>
</dbReference>
<keyword evidence="3" id="KW-1185">Reference proteome</keyword>
<dbReference type="InterPro" id="IPR029058">
    <property type="entry name" value="AB_hydrolase_fold"/>
</dbReference>
<dbReference type="Proteomes" id="UP000295418">
    <property type="component" value="Unassembled WGS sequence"/>
</dbReference>
<sequence length="348" mass="38722">MCNSLSILTAVAFLTVAVSGCSSEASPAKQKIELTETKIPSQEQGIELYVRHKTATDNGKTLQPNKVVLFLEPFSVPTAEAFDVPEYSWMDDFSSKGYDTWAMDFRGYGHSTRPAAMQQPPQSNKPVVRATDGVKDLAAVVEYICQQRKVDKISIVGWSWGAVVGGMYTAQNPDRVEKLVLYGAMHGFELPSMAKTYEAPDKPGVINAAMPAYQIIDWEKAIHHWHMMLNGKDLVEPKAWEAVKQVFNASDPASSSRDNHAVQRPMGPLVDLYEIWSNRAIFDAGAIQAPVLIIRGDLDIFADPGLINKLTKAKNKKEVVIKDATHWALYEKHRDELIEQTDTFLQGK</sequence>
<dbReference type="AlphaFoldDB" id="A0A4R4EDB6"/>
<dbReference type="PANTHER" id="PTHR43798:SF33">
    <property type="entry name" value="HYDROLASE, PUTATIVE (AFU_ORTHOLOGUE AFUA_2G14860)-RELATED"/>
    <property type="match status" value="1"/>
</dbReference>
<name>A0A4R4EDB6_9BACL</name>
<dbReference type="SUPFAM" id="SSF53474">
    <property type="entry name" value="alpha/beta-Hydrolases"/>
    <property type="match status" value="1"/>
</dbReference>
<proteinExistence type="predicted"/>
<dbReference type="GO" id="GO:0016787">
    <property type="term" value="F:hydrolase activity"/>
    <property type="evidence" value="ECO:0007669"/>
    <property type="project" value="UniProtKB-KW"/>
</dbReference>
<evidence type="ECO:0000313" key="2">
    <source>
        <dbReference type="EMBL" id="TCZ75965.1"/>
    </source>
</evidence>
<gene>
    <name evidence="2" type="ORF">E0485_15290</name>
</gene>
<dbReference type="InterPro" id="IPR000073">
    <property type="entry name" value="AB_hydrolase_1"/>
</dbReference>
<evidence type="ECO:0000259" key="1">
    <source>
        <dbReference type="Pfam" id="PF00561"/>
    </source>
</evidence>
<dbReference type="Gene3D" id="3.40.50.1820">
    <property type="entry name" value="alpha/beta hydrolase"/>
    <property type="match status" value="1"/>
</dbReference>
<dbReference type="PANTHER" id="PTHR43798">
    <property type="entry name" value="MONOACYLGLYCEROL LIPASE"/>
    <property type="match status" value="1"/>
</dbReference>
<dbReference type="OrthoDB" id="9773293at2"/>
<reference evidence="2 3" key="1">
    <citation type="submission" date="2019-03" db="EMBL/GenBank/DDBJ databases">
        <authorList>
            <person name="Kim M.K.M."/>
        </authorList>
    </citation>
    <scope>NUCLEOTIDE SEQUENCE [LARGE SCALE GENOMIC DNA]</scope>
    <source>
        <strain evidence="2 3">18JY21-1</strain>
    </source>
</reference>
<keyword evidence="2" id="KW-0378">Hydrolase</keyword>
<comment type="caution">
    <text evidence="2">The sequence shown here is derived from an EMBL/GenBank/DDBJ whole genome shotgun (WGS) entry which is preliminary data.</text>
</comment>
<evidence type="ECO:0000313" key="3">
    <source>
        <dbReference type="Proteomes" id="UP000295418"/>
    </source>
</evidence>
<dbReference type="Pfam" id="PF00561">
    <property type="entry name" value="Abhydrolase_1"/>
    <property type="match status" value="1"/>
</dbReference>
<protein>
    <submittedName>
        <fullName evidence="2">Alpha/beta hydrolase</fullName>
    </submittedName>
</protein>